<feature type="domain" description="Myb/SANT-like" evidence="1">
    <location>
        <begin position="3"/>
        <end position="76"/>
    </location>
</feature>
<organism evidence="2 3">
    <name type="scientific">Dioscorea cayennensis subsp. rotundata</name>
    <name type="common">White Guinea yam</name>
    <name type="synonym">Dioscorea rotundata</name>
    <dbReference type="NCBI Taxonomy" id="55577"/>
    <lineage>
        <taxon>Eukaryota</taxon>
        <taxon>Viridiplantae</taxon>
        <taxon>Streptophyta</taxon>
        <taxon>Embryophyta</taxon>
        <taxon>Tracheophyta</taxon>
        <taxon>Spermatophyta</taxon>
        <taxon>Magnoliopsida</taxon>
        <taxon>Liliopsida</taxon>
        <taxon>Dioscoreales</taxon>
        <taxon>Dioscoreaceae</taxon>
        <taxon>Dioscorea</taxon>
    </lineage>
</organism>
<dbReference type="AlphaFoldDB" id="A0AB40D8T4"/>
<protein>
    <submittedName>
        <fullName evidence="3">Uncharacterized protein LOC120284034</fullName>
    </submittedName>
</protein>
<dbReference type="Pfam" id="PF12776">
    <property type="entry name" value="Myb_DNA-bind_3"/>
    <property type="match status" value="1"/>
</dbReference>
<reference evidence="3" key="1">
    <citation type="submission" date="2025-08" db="UniProtKB">
        <authorList>
            <consortium name="RefSeq"/>
        </authorList>
    </citation>
    <scope>IDENTIFICATION</scope>
</reference>
<evidence type="ECO:0000313" key="2">
    <source>
        <dbReference type="Proteomes" id="UP001515500"/>
    </source>
</evidence>
<dbReference type="Proteomes" id="UP001515500">
    <property type="component" value="Chromosome 19"/>
</dbReference>
<evidence type="ECO:0000259" key="1">
    <source>
        <dbReference type="Pfam" id="PF12776"/>
    </source>
</evidence>
<dbReference type="GeneID" id="120284034"/>
<sequence>MAKSGLKVDKSFKCKAFIEAGNVVNNRFPNACMDADNVENHMHKLKQKYQDIKKLMNLSGVGWNDWEKMLVLKDETYRHPKAKKYLNKPIPLFEELRLVARDDHATGDYAQSIYDQFGGTIHEDDHDTIPDNVPGPNEPMDCKAFVANNRRHEVLRSNASKTTTKSSRTTRTMCENVGMEIVGDKLGQLATSINRARKKASKEKLSDALWDMEGYDDKDMGMDANLGWCFL</sequence>
<proteinExistence type="predicted"/>
<evidence type="ECO:0000313" key="3">
    <source>
        <dbReference type="RefSeq" id="XP_039146793.1"/>
    </source>
</evidence>
<keyword evidence="2" id="KW-1185">Reference proteome</keyword>
<accession>A0AB40D8T4</accession>
<gene>
    <name evidence="3" type="primary">LOC120284034</name>
</gene>
<dbReference type="InterPro" id="IPR024752">
    <property type="entry name" value="Myb/SANT-like_dom"/>
</dbReference>
<name>A0AB40D8T4_DIOCR</name>
<dbReference type="PANTHER" id="PTHR46929:SF3">
    <property type="entry name" value="MYB_SANT-LIKE DOMAIN-CONTAINING PROTEIN"/>
    <property type="match status" value="1"/>
</dbReference>
<dbReference type="PANTHER" id="PTHR46929">
    <property type="entry name" value="EXPRESSED PROTEIN"/>
    <property type="match status" value="1"/>
</dbReference>
<dbReference type="RefSeq" id="XP_039146793.1">
    <property type="nucleotide sequence ID" value="XM_039290859.1"/>
</dbReference>